<sequence length="220" mass="25067">MLMTIRQATTSGWLSWTVKREYNGTVSSWSLIWLAGNNLCQNRRQDIPISLMESSRMRMAITLLFLIISTCSWGKELPKLEGKPVLTISGKIENSNQNGAAVFDIAGLEKIGLVTMRTRNPWYNDQTSFEGIPMKKLMELVGAKGTVLSVTALNDYTTEIPIEDFTKYNVILAIKMNGQYMRVRDKGPLFIVYPYESNKELDNQVYYSRSAWQISKMVVE</sequence>
<dbReference type="Proteomes" id="UP000007838">
    <property type="component" value="Chromosome"/>
</dbReference>
<feature type="domain" description="Oxidoreductase molybdopterin-binding" evidence="1">
    <location>
        <begin position="122"/>
        <end position="194"/>
    </location>
</feature>
<evidence type="ECO:0000313" key="3">
    <source>
        <dbReference type="Proteomes" id="UP000007838"/>
    </source>
</evidence>
<dbReference type="EMBL" id="CP002886">
    <property type="protein sequence ID" value="AEW72573.1"/>
    <property type="molecule type" value="Genomic_DNA"/>
</dbReference>
<dbReference type="InterPro" id="IPR000572">
    <property type="entry name" value="OxRdtase_Mopterin-bd_dom"/>
</dbReference>
<dbReference type="Pfam" id="PF00174">
    <property type="entry name" value="Oxidored_molyb"/>
    <property type="match status" value="1"/>
</dbReference>
<dbReference type="HOGENOM" id="CLU_110165_2_0_6"/>
<evidence type="ECO:0000313" key="2">
    <source>
        <dbReference type="EMBL" id="AEW72573.1"/>
    </source>
</evidence>
<dbReference type="SUPFAM" id="SSF56524">
    <property type="entry name" value="Oxidoreductase molybdopterin-binding domain"/>
    <property type="match status" value="1"/>
</dbReference>
<dbReference type="InterPro" id="IPR036374">
    <property type="entry name" value="OxRdtase_Mopterin-bd_sf"/>
</dbReference>
<gene>
    <name evidence="2" type="ORF">EcWSU1_01134</name>
</gene>
<evidence type="ECO:0000259" key="1">
    <source>
        <dbReference type="Pfam" id="PF00174"/>
    </source>
</evidence>
<organism evidence="2 3">
    <name type="scientific">Enterobacter ludwigii</name>
    <dbReference type="NCBI Taxonomy" id="299767"/>
    <lineage>
        <taxon>Bacteria</taxon>
        <taxon>Pseudomonadati</taxon>
        <taxon>Pseudomonadota</taxon>
        <taxon>Gammaproteobacteria</taxon>
        <taxon>Enterobacterales</taxon>
        <taxon>Enterobacteriaceae</taxon>
        <taxon>Enterobacter</taxon>
        <taxon>Enterobacter cloacae complex</taxon>
    </lineage>
</organism>
<proteinExistence type="predicted"/>
<dbReference type="Gene3D" id="3.90.420.10">
    <property type="entry name" value="Oxidoreductase, molybdopterin-binding domain"/>
    <property type="match status" value="1"/>
</dbReference>
<reference evidence="2 3" key="1">
    <citation type="journal article" date="2011" name="Stand. Genomic Sci.">
        <title>Complete genome of the onion pathogen Enterobacter cloacae EcWSU1.</title>
        <authorList>
            <person name="Humann J.L."/>
            <person name="Wildung M."/>
            <person name="Cheng C.H."/>
            <person name="Lee T."/>
            <person name="Stewart J.E."/>
            <person name="Drew J.C."/>
            <person name="Triplett E.W."/>
            <person name="Main D."/>
            <person name="Schroeder B.K."/>
        </authorList>
    </citation>
    <scope>NUCLEOTIDE SEQUENCE [LARGE SCALE GENOMIC DNA]</scope>
    <source>
        <strain evidence="2 3">EcWSU1</strain>
    </source>
</reference>
<protein>
    <recommendedName>
        <fullName evidence="1">Oxidoreductase molybdopterin-binding domain-containing protein</fullName>
    </recommendedName>
</protein>
<dbReference type="eggNOG" id="COG3915">
    <property type="taxonomic scope" value="Bacteria"/>
</dbReference>
<name>G8LDI6_9ENTR</name>
<accession>G8LDI6</accession>
<dbReference type="AlphaFoldDB" id="G8LDI6"/>
<dbReference type="KEGG" id="eec:EcWSU1_01134"/>